<dbReference type="Proteomes" id="UP001055811">
    <property type="component" value="Linkage Group LG05"/>
</dbReference>
<evidence type="ECO:0000313" key="2">
    <source>
        <dbReference type="Proteomes" id="UP001055811"/>
    </source>
</evidence>
<evidence type="ECO:0000313" key="1">
    <source>
        <dbReference type="EMBL" id="KAI3738964.1"/>
    </source>
</evidence>
<sequence>MRGGSSKHRHSYPPPASTSQVPSTSLSAGSDPDTLFAPPIPLADSLISQATADPEASSATAVADYIRSKFKPSKDRSKMGKENYNRKRERNLEIDSSYLTPQ</sequence>
<organism evidence="1 2">
    <name type="scientific">Cichorium intybus</name>
    <name type="common">Chicory</name>
    <dbReference type="NCBI Taxonomy" id="13427"/>
    <lineage>
        <taxon>Eukaryota</taxon>
        <taxon>Viridiplantae</taxon>
        <taxon>Streptophyta</taxon>
        <taxon>Embryophyta</taxon>
        <taxon>Tracheophyta</taxon>
        <taxon>Spermatophyta</taxon>
        <taxon>Magnoliopsida</taxon>
        <taxon>eudicotyledons</taxon>
        <taxon>Gunneridae</taxon>
        <taxon>Pentapetalae</taxon>
        <taxon>asterids</taxon>
        <taxon>campanulids</taxon>
        <taxon>Asterales</taxon>
        <taxon>Asteraceae</taxon>
        <taxon>Cichorioideae</taxon>
        <taxon>Cichorieae</taxon>
        <taxon>Cichoriinae</taxon>
        <taxon>Cichorium</taxon>
    </lineage>
</organism>
<protein>
    <submittedName>
        <fullName evidence="1">Uncharacterized protein</fullName>
    </submittedName>
</protein>
<gene>
    <name evidence="1" type="ORF">L2E82_29269</name>
</gene>
<name>A0ACB9CXD8_CICIN</name>
<dbReference type="EMBL" id="CM042013">
    <property type="protein sequence ID" value="KAI3738964.1"/>
    <property type="molecule type" value="Genomic_DNA"/>
</dbReference>
<reference evidence="1 2" key="2">
    <citation type="journal article" date="2022" name="Mol. Ecol. Resour.">
        <title>The genomes of chicory, endive, great burdock and yacon provide insights into Asteraceae paleo-polyploidization history and plant inulin production.</title>
        <authorList>
            <person name="Fan W."/>
            <person name="Wang S."/>
            <person name="Wang H."/>
            <person name="Wang A."/>
            <person name="Jiang F."/>
            <person name="Liu H."/>
            <person name="Zhao H."/>
            <person name="Xu D."/>
            <person name="Zhang Y."/>
        </authorList>
    </citation>
    <scope>NUCLEOTIDE SEQUENCE [LARGE SCALE GENOMIC DNA]</scope>
    <source>
        <strain evidence="2">cv. Punajuju</strain>
        <tissue evidence="1">Leaves</tissue>
    </source>
</reference>
<proteinExistence type="predicted"/>
<keyword evidence="2" id="KW-1185">Reference proteome</keyword>
<reference evidence="2" key="1">
    <citation type="journal article" date="2022" name="Mol. Ecol. Resour.">
        <title>The genomes of chicory, endive, great burdock and yacon provide insights into Asteraceae palaeo-polyploidization history and plant inulin production.</title>
        <authorList>
            <person name="Fan W."/>
            <person name="Wang S."/>
            <person name="Wang H."/>
            <person name="Wang A."/>
            <person name="Jiang F."/>
            <person name="Liu H."/>
            <person name="Zhao H."/>
            <person name="Xu D."/>
            <person name="Zhang Y."/>
        </authorList>
    </citation>
    <scope>NUCLEOTIDE SEQUENCE [LARGE SCALE GENOMIC DNA]</scope>
    <source>
        <strain evidence="2">cv. Punajuju</strain>
    </source>
</reference>
<comment type="caution">
    <text evidence="1">The sequence shown here is derived from an EMBL/GenBank/DDBJ whole genome shotgun (WGS) entry which is preliminary data.</text>
</comment>
<accession>A0ACB9CXD8</accession>